<gene>
    <name evidence="1" type="ORF">HH682_02865</name>
</gene>
<comment type="caution">
    <text evidence="1">The sequence shown here is derived from an EMBL/GenBank/DDBJ whole genome shotgun (WGS) entry which is preliminary data.</text>
</comment>
<dbReference type="Gene3D" id="2.40.128.130">
    <property type="entry name" value="Autotransporter beta-domain"/>
    <property type="match status" value="1"/>
</dbReference>
<accession>A0ABS5SXA1</accession>
<organism evidence="1 2">
    <name type="scientific">Rosenbergiella gaditana</name>
    <dbReference type="NCBI Taxonomy" id="2726987"/>
    <lineage>
        <taxon>Bacteria</taxon>
        <taxon>Pseudomonadati</taxon>
        <taxon>Pseudomonadota</taxon>
        <taxon>Gammaproteobacteria</taxon>
        <taxon>Enterobacterales</taxon>
        <taxon>Erwiniaceae</taxon>
        <taxon>Rosenbergiella</taxon>
    </lineage>
</organism>
<reference evidence="1 2" key="1">
    <citation type="submission" date="2020-04" db="EMBL/GenBank/DDBJ databases">
        <title>Genome sequencing of Rosenbergiella species.</title>
        <authorList>
            <person name="Alvarez-Perez S."/>
            <person name="Lievens B."/>
        </authorList>
    </citation>
    <scope>NUCLEOTIDE SEQUENCE [LARGE SCALE GENOMIC DNA]</scope>
    <source>
        <strain evidence="1 2">S61</strain>
    </source>
</reference>
<dbReference type="InterPro" id="IPR036709">
    <property type="entry name" value="Autotransporte_beta_dom_sf"/>
</dbReference>
<dbReference type="Proteomes" id="UP000790096">
    <property type="component" value="Unassembled WGS sequence"/>
</dbReference>
<protein>
    <submittedName>
        <fullName evidence="1">Autotransporter outer membrane beta-barrel domain-containing protein</fullName>
    </submittedName>
</protein>
<dbReference type="NCBIfam" id="TIGR01414">
    <property type="entry name" value="autotrans_barl"/>
    <property type="match status" value="1"/>
</dbReference>
<evidence type="ECO:0000313" key="2">
    <source>
        <dbReference type="Proteomes" id="UP000790096"/>
    </source>
</evidence>
<dbReference type="EMBL" id="JABBFR010000003">
    <property type="protein sequence ID" value="MBT0723403.1"/>
    <property type="molecule type" value="Genomic_DNA"/>
</dbReference>
<keyword evidence="2" id="KW-1185">Reference proteome</keyword>
<name>A0ABS5SXA1_9GAMM</name>
<evidence type="ECO:0000313" key="1">
    <source>
        <dbReference type="EMBL" id="MBT0723403.1"/>
    </source>
</evidence>
<dbReference type="RefSeq" id="WP_214236304.1">
    <property type="nucleotide sequence ID" value="NZ_JABBFR010000003.1"/>
</dbReference>
<proteinExistence type="predicted"/>
<sequence length="90" mass="10063">MSLDGIQLTDPFRASPETKRYFQPFFELNWTHNSKRHGIQMDSTKVELAGAENIAEMKLGLEANLFPQGSIRVNTAVQIGNKSITIIVSI</sequence>
<dbReference type="InterPro" id="IPR006315">
    <property type="entry name" value="OM_autotransptr_brl_dom"/>
</dbReference>